<gene>
    <name evidence="1" type="ORF">Taro_041199</name>
</gene>
<evidence type="ECO:0000313" key="2">
    <source>
        <dbReference type="Proteomes" id="UP000652761"/>
    </source>
</evidence>
<comment type="caution">
    <text evidence="1">The sequence shown here is derived from an EMBL/GenBank/DDBJ whole genome shotgun (WGS) entry which is preliminary data.</text>
</comment>
<reference evidence="1" key="1">
    <citation type="submission" date="2017-07" db="EMBL/GenBank/DDBJ databases">
        <title>Taro Niue Genome Assembly and Annotation.</title>
        <authorList>
            <person name="Atibalentja N."/>
            <person name="Keating K."/>
            <person name="Fields C.J."/>
        </authorList>
    </citation>
    <scope>NUCLEOTIDE SEQUENCE</scope>
    <source>
        <strain evidence="1">Niue_2</strain>
        <tissue evidence="1">Leaf</tissue>
    </source>
</reference>
<name>A0A843WWM2_COLES</name>
<proteinExistence type="predicted"/>
<dbReference type="EMBL" id="NMUH01004097">
    <property type="protein sequence ID" value="MQM08344.1"/>
    <property type="molecule type" value="Genomic_DNA"/>
</dbReference>
<sequence>MQACFQQLPLLRTNQTPFPSFSSCTAAHSSIALLPAASADLFVTESPSCFRVDSFYLPNWAEEVVVDYMKVVGNWHEQIDWSFDILGLVEALGFFQAPLLPASWIASSAMPLLCIARPASPSHELRSASLMLHLNCGTASVHRPQCHLSCESSRSGPQVRSSCLLYTGSPDPHGLCPIWPPQLHAAARLRMQACFQQLPLLRTNQTPSPSFSSCTAAHSSIALLLAASADL</sequence>
<accession>A0A843WWM2</accession>
<protein>
    <submittedName>
        <fullName evidence="1">Uncharacterized protein</fullName>
    </submittedName>
</protein>
<dbReference type="AlphaFoldDB" id="A0A843WWM2"/>
<organism evidence="1 2">
    <name type="scientific">Colocasia esculenta</name>
    <name type="common">Wild taro</name>
    <name type="synonym">Arum esculentum</name>
    <dbReference type="NCBI Taxonomy" id="4460"/>
    <lineage>
        <taxon>Eukaryota</taxon>
        <taxon>Viridiplantae</taxon>
        <taxon>Streptophyta</taxon>
        <taxon>Embryophyta</taxon>
        <taxon>Tracheophyta</taxon>
        <taxon>Spermatophyta</taxon>
        <taxon>Magnoliopsida</taxon>
        <taxon>Liliopsida</taxon>
        <taxon>Araceae</taxon>
        <taxon>Aroideae</taxon>
        <taxon>Colocasieae</taxon>
        <taxon>Colocasia</taxon>
    </lineage>
</organism>
<dbReference type="Proteomes" id="UP000652761">
    <property type="component" value="Unassembled WGS sequence"/>
</dbReference>
<keyword evidence="2" id="KW-1185">Reference proteome</keyword>
<feature type="non-terminal residue" evidence="1">
    <location>
        <position position="1"/>
    </location>
</feature>
<evidence type="ECO:0000313" key="1">
    <source>
        <dbReference type="EMBL" id="MQM08344.1"/>
    </source>
</evidence>